<dbReference type="AlphaFoldDB" id="A0A2R9ST91"/>
<reference evidence="2 3" key="1">
    <citation type="journal article" date="2010" name="BMC Genomics">
        <title>Genome sequence of the pattern forming Paenibacillus vortex bacterium reveals potential for thriving in complex environments.</title>
        <authorList>
            <person name="Sirota-Madi A."/>
            <person name="Olender T."/>
            <person name="Helman Y."/>
            <person name="Ingham C."/>
            <person name="Brainis I."/>
            <person name="Roth D."/>
            <person name="Hagi E."/>
            <person name="Brodsky L."/>
            <person name="Leshkowitz D."/>
            <person name="Galatenko V."/>
            <person name="Nikolaev V."/>
            <person name="Mugasimangalam R.C."/>
            <person name="Bransburg-Zabary S."/>
            <person name="Gutnick D.L."/>
            <person name="Lancet D."/>
            <person name="Ben-Jacob E."/>
        </authorList>
    </citation>
    <scope>NUCLEOTIDE SEQUENCE [LARGE SCALE GENOMIC DNA]</scope>
    <source>
        <strain evidence="2 3">V453</strain>
    </source>
</reference>
<gene>
    <name evidence="2" type="ORF">PVOR_16879</name>
</gene>
<evidence type="ECO:0000313" key="2">
    <source>
        <dbReference type="EMBL" id="EFU40578.1"/>
    </source>
</evidence>
<evidence type="ECO:0000313" key="3">
    <source>
        <dbReference type="Proteomes" id="UP000003094"/>
    </source>
</evidence>
<dbReference type="EMBL" id="ADHJ01000025">
    <property type="protein sequence ID" value="EFU40578.1"/>
    <property type="molecule type" value="Genomic_DNA"/>
</dbReference>
<dbReference type="KEGG" id="pvo:PVOR_16879"/>
<name>A0A2R9ST91_9BACL</name>
<keyword evidence="3" id="KW-1185">Reference proteome</keyword>
<protein>
    <submittedName>
        <fullName evidence="2">Uncharacterized protein</fullName>
    </submittedName>
</protein>
<feature type="transmembrane region" description="Helical" evidence="1">
    <location>
        <begin position="43"/>
        <end position="65"/>
    </location>
</feature>
<accession>A0A2R9ST91</accession>
<feature type="transmembrane region" description="Helical" evidence="1">
    <location>
        <begin position="21"/>
        <end position="37"/>
    </location>
</feature>
<comment type="caution">
    <text evidence="2">The sequence shown here is derived from an EMBL/GenBank/DDBJ whole genome shotgun (WGS) entry which is preliminary data.</text>
</comment>
<proteinExistence type="predicted"/>
<evidence type="ECO:0000256" key="1">
    <source>
        <dbReference type="SAM" id="Phobius"/>
    </source>
</evidence>
<keyword evidence="1" id="KW-0812">Transmembrane</keyword>
<dbReference type="Proteomes" id="UP000003094">
    <property type="component" value="Unassembled WGS sequence"/>
</dbReference>
<keyword evidence="1" id="KW-1133">Transmembrane helix</keyword>
<keyword evidence="1" id="KW-0472">Membrane</keyword>
<organism evidence="2 3">
    <name type="scientific">Paenibacillus vortex V453</name>
    <dbReference type="NCBI Taxonomy" id="715225"/>
    <lineage>
        <taxon>Bacteria</taxon>
        <taxon>Bacillati</taxon>
        <taxon>Bacillota</taxon>
        <taxon>Bacilli</taxon>
        <taxon>Bacillales</taxon>
        <taxon>Paenibacillaceae</taxon>
        <taxon>Paenibacillus</taxon>
    </lineage>
</organism>
<sequence>MEFTIRQINHKLKNGQQNELAMLRALINLIGSLLVFITNVNSFANFCSIFNIALRFGSVIFGLILDSGQEPIPTKQKAAKLATFNGTMFLIS</sequence>